<name>A0A6L9JR76_PHOLM</name>
<dbReference type="Proteomes" id="UP000479300">
    <property type="component" value="Unassembled WGS sequence"/>
</dbReference>
<dbReference type="PANTHER" id="PTHR45527:SF1">
    <property type="entry name" value="FATTY ACID SYNTHASE"/>
    <property type="match status" value="1"/>
</dbReference>
<comment type="caution">
    <text evidence="2">The sequence shown here is derived from an EMBL/GenBank/DDBJ whole genome shotgun (WGS) entry which is preliminary data.</text>
</comment>
<dbReference type="GO" id="GO:0031177">
    <property type="term" value="F:phosphopantetheine binding"/>
    <property type="evidence" value="ECO:0007669"/>
    <property type="project" value="TreeGrafter"/>
</dbReference>
<dbReference type="GO" id="GO:0044550">
    <property type="term" value="P:secondary metabolite biosynthetic process"/>
    <property type="evidence" value="ECO:0007669"/>
    <property type="project" value="TreeGrafter"/>
</dbReference>
<gene>
    <name evidence="2" type="ORF">GPY51_24680</name>
</gene>
<proteinExistence type="predicted"/>
<accession>A0A6L9JR76</accession>
<dbReference type="GO" id="GO:0043041">
    <property type="term" value="P:amino acid activation for nonribosomal peptide biosynthetic process"/>
    <property type="evidence" value="ECO:0007669"/>
    <property type="project" value="TreeGrafter"/>
</dbReference>
<feature type="non-terminal residue" evidence="2">
    <location>
        <position position="1"/>
    </location>
</feature>
<dbReference type="EMBL" id="WSFA01000184">
    <property type="protein sequence ID" value="NDL41817.1"/>
    <property type="molecule type" value="Genomic_DNA"/>
</dbReference>
<dbReference type="PROSITE" id="PS00455">
    <property type="entry name" value="AMP_BINDING"/>
    <property type="match status" value="1"/>
</dbReference>
<dbReference type="InterPro" id="IPR000873">
    <property type="entry name" value="AMP-dep_synth/lig_dom"/>
</dbReference>
<dbReference type="InterPro" id="IPR020459">
    <property type="entry name" value="AMP-binding"/>
</dbReference>
<dbReference type="GO" id="GO:0005737">
    <property type="term" value="C:cytoplasm"/>
    <property type="evidence" value="ECO:0007669"/>
    <property type="project" value="TreeGrafter"/>
</dbReference>
<dbReference type="AlphaFoldDB" id="A0A6L9JR76"/>
<dbReference type="Pfam" id="PF00501">
    <property type="entry name" value="AMP-binding"/>
    <property type="match status" value="1"/>
</dbReference>
<feature type="domain" description="AMP-dependent synthetase/ligase" evidence="1">
    <location>
        <begin position="31"/>
        <end position="175"/>
    </location>
</feature>
<sequence length="177" mass="19114">AIVLADNTGRTALGEKVLAALTVLDPNSLPDQPDSNPQVSALTPRHLAYVIYTSGSTGIPKGVMVEHRGLVNLIQEKIVQFEIHPGSRMLQFASFGFDAGVWETMMALCSGATLAIPADTVRQEPRYLWHYLEEQAITHACLTPALLREGTDLPEMTIRPTLILGGEAPSATLLQAL</sequence>
<reference evidence="2 3" key="1">
    <citation type="submission" date="2019-12" db="EMBL/GenBank/DDBJ databases">
        <title>Engineering Photorhabdus to improve their lethality against agricultural pests.</title>
        <authorList>
            <person name="Machado R.A.R."/>
        </authorList>
    </citation>
    <scope>NUCLEOTIDE SEQUENCE [LARGE SCALE GENOMIC DNA]</scope>
    <source>
        <strain evidence="2 3">EN01</strain>
    </source>
</reference>
<evidence type="ECO:0000313" key="2">
    <source>
        <dbReference type="EMBL" id="NDL41817.1"/>
    </source>
</evidence>
<feature type="non-terminal residue" evidence="2">
    <location>
        <position position="177"/>
    </location>
</feature>
<dbReference type="Gene3D" id="3.40.50.980">
    <property type="match status" value="2"/>
</dbReference>
<dbReference type="PRINTS" id="PR00154">
    <property type="entry name" value="AMPBINDING"/>
</dbReference>
<protein>
    <submittedName>
        <fullName evidence="2">AMP-binding protein</fullName>
    </submittedName>
</protein>
<dbReference type="PANTHER" id="PTHR45527">
    <property type="entry name" value="NONRIBOSOMAL PEPTIDE SYNTHETASE"/>
    <property type="match status" value="1"/>
</dbReference>
<dbReference type="InterPro" id="IPR020845">
    <property type="entry name" value="AMP-binding_CS"/>
</dbReference>
<evidence type="ECO:0000259" key="1">
    <source>
        <dbReference type="Pfam" id="PF00501"/>
    </source>
</evidence>
<evidence type="ECO:0000313" key="3">
    <source>
        <dbReference type="Proteomes" id="UP000479300"/>
    </source>
</evidence>
<dbReference type="RefSeq" id="WP_146748301.1">
    <property type="nucleotide sequence ID" value="NZ_CAWPGV010000151.1"/>
</dbReference>
<organism evidence="2 3">
    <name type="scientific">Photorhabdus laumondii subsp. laumondii</name>
    <name type="common">Photorhabdus luminescens subsp. laumondii</name>
    <dbReference type="NCBI Taxonomy" id="141679"/>
    <lineage>
        <taxon>Bacteria</taxon>
        <taxon>Pseudomonadati</taxon>
        <taxon>Pseudomonadota</taxon>
        <taxon>Gammaproteobacteria</taxon>
        <taxon>Enterobacterales</taxon>
        <taxon>Morganellaceae</taxon>
        <taxon>Photorhabdus</taxon>
    </lineage>
</organism>
<dbReference type="SUPFAM" id="SSF56801">
    <property type="entry name" value="Acetyl-CoA synthetase-like"/>
    <property type="match status" value="1"/>
</dbReference>